<organism evidence="1 2">
    <name type="scientific">Vibrio cholerae</name>
    <dbReference type="NCBI Taxonomy" id="666"/>
    <lineage>
        <taxon>Bacteria</taxon>
        <taxon>Pseudomonadati</taxon>
        <taxon>Pseudomonadota</taxon>
        <taxon>Gammaproteobacteria</taxon>
        <taxon>Vibrionales</taxon>
        <taxon>Vibrionaceae</taxon>
        <taxon>Vibrio</taxon>
    </lineage>
</organism>
<proteinExistence type="predicted"/>
<dbReference type="AlphaFoldDB" id="A0A5C9SVY3"/>
<reference evidence="1 2" key="1">
    <citation type="submission" date="2019-06" db="EMBL/GenBank/DDBJ databases">
        <title>Vibrio cholerae phylogeny based on whole-genome sequencing reveals genetic diversity and population strucutre.</title>
        <authorList>
            <person name="Zhiqiu Y."/>
            <person name="Bin L."/>
            <person name="Lingyan J."/>
        </authorList>
    </citation>
    <scope>NUCLEOTIDE SEQUENCE [LARGE SCALE GENOMIC DNA]</scope>
    <source>
        <strain evidence="1 2">N2768</strain>
    </source>
</reference>
<dbReference type="EMBL" id="VSGZ01000036">
    <property type="protein sequence ID" value="TXY91536.1"/>
    <property type="molecule type" value="Genomic_DNA"/>
</dbReference>
<protein>
    <submittedName>
        <fullName evidence="1">Acetyltransferase</fullName>
    </submittedName>
</protein>
<dbReference type="Proteomes" id="UP000323583">
    <property type="component" value="Unassembled WGS sequence"/>
</dbReference>
<keyword evidence="1" id="KW-0808">Transferase</keyword>
<name>A0A5C9SVY3_VIBCL</name>
<comment type="caution">
    <text evidence="1">The sequence shown here is derived from an EMBL/GenBank/DDBJ whole genome shotgun (WGS) entry which is preliminary data.</text>
</comment>
<dbReference type="GO" id="GO:0016740">
    <property type="term" value="F:transferase activity"/>
    <property type="evidence" value="ECO:0007669"/>
    <property type="project" value="UniProtKB-KW"/>
</dbReference>
<sequence>MQLLCLSLVIMRCQPLRRALFCLFKLWRKAVSVICQSFKYWRQNWFFLTIFTGYSLCSKSISKSKSLS</sequence>
<dbReference type="NCBIfam" id="NF041952">
    <property type="entry name" value="super_attC_Vc_1"/>
    <property type="match status" value="1"/>
</dbReference>
<evidence type="ECO:0000313" key="2">
    <source>
        <dbReference type="Proteomes" id="UP000323583"/>
    </source>
</evidence>
<dbReference type="AntiFam" id="ANF00278">
    <property type="entry name" value="Spurious ORF motif from attC repeats"/>
</dbReference>
<gene>
    <name evidence="1" type="ORF">FXE67_11175</name>
</gene>
<accession>A0A5C9SVY3</accession>
<evidence type="ECO:0000313" key="1">
    <source>
        <dbReference type="EMBL" id="TXY91536.1"/>
    </source>
</evidence>